<proteinExistence type="predicted"/>
<dbReference type="Proteomes" id="UP001163321">
    <property type="component" value="Chromosome 1"/>
</dbReference>
<dbReference type="EMBL" id="CM047580">
    <property type="protein sequence ID" value="KAI9922929.1"/>
    <property type="molecule type" value="Genomic_DNA"/>
</dbReference>
<gene>
    <name evidence="1" type="ORF">PsorP6_001379</name>
</gene>
<protein>
    <submittedName>
        <fullName evidence="1">Uncharacterized protein</fullName>
    </submittedName>
</protein>
<name>A0ACC0WVM5_9STRA</name>
<accession>A0ACC0WVM5</accession>
<comment type="caution">
    <text evidence="1">The sequence shown here is derived from an EMBL/GenBank/DDBJ whole genome shotgun (WGS) entry which is preliminary data.</text>
</comment>
<reference evidence="1 2" key="1">
    <citation type="journal article" date="2022" name="bioRxiv">
        <title>The genome of the oomycete Peronosclerospora sorghi, a cosmopolitan pathogen of maize and sorghum, is inflated with dispersed pseudogenes.</title>
        <authorList>
            <person name="Fletcher K."/>
            <person name="Martin F."/>
            <person name="Isakeit T."/>
            <person name="Cavanaugh K."/>
            <person name="Magill C."/>
            <person name="Michelmore R."/>
        </authorList>
    </citation>
    <scope>NUCLEOTIDE SEQUENCE [LARGE SCALE GENOMIC DNA]</scope>
    <source>
        <strain evidence="1">P6</strain>
    </source>
</reference>
<sequence length="143" mass="14951">MMATGVLQFFVIIIAQISSNFIVLIAPFVSLSDSSLWFLGTSSSLLSSEDTSKLSGNVTPSPSLSVSLTLLSSWSSLSLLALEDSCAILLACFEQSVSASLAVSLELRICLYDVALTSLLLSPSSIFPAFSSSLSLSRGKSSA</sequence>
<keyword evidence="2" id="KW-1185">Reference proteome</keyword>
<evidence type="ECO:0000313" key="1">
    <source>
        <dbReference type="EMBL" id="KAI9922929.1"/>
    </source>
</evidence>
<organism evidence="1 2">
    <name type="scientific">Peronosclerospora sorghi</name>
    <dbReference type="NCBI Taxonomy" id="230839"/>
    <lineage>
        <taxon>Eukaryota</taxon>
        <taxon>Sar</taxon>
        <taxon>Stramenopiles</taxon>
        <taxon>Oomycota</taxon>
        <taxon>Peronosporomycetes</taxon>
        <taxon>Peronosporales</taxon>
        <taxon>Peronosporaceae</taxon>
        <taxon>Peronosclerospora</taxon>
    </lineage>
</organism>
<evidence type="ECO:0000313" key="2">
    <source>
        <dbReference type="Proteomes" id="UP001163321"/>
    </source>
</evidence>